<gene>
    <name evidence="1" type="ORF">OCBIM_22039030mg</name>
</gene>
<accession>A0A0L8G826</accession>
<sequence length="90" mass="10707">MRQSIQINGRAHHLQNAVCQKIQSILNGFIYSYIDCNNIVYSFIHSRVIYKQGELLQYDKKTSTVTFTYFYSFIFSVSLDKRQQHFHFTS</sequence>
<evidence type="ECO:0000313" key="1">
    <source>
        <dbReference type="EMBL" id="KOF72720.1"/>
    </source>
</evidence>
<protein>
    <submittedName>
        <fullName evidence="1">Uncharacterized protein</fullName>
    </submittedName>
</protein>
<organism evidence="1">
    <name type="scientific">Octopus bimaculoides</name>
    <name type="common">California two-spotted octopus</name>
    <dbReference type="NCBI Taxonomy" id="37653"/>
    <lineage>
        <taxon>Eukaryota</taxon>
        <taxon>Metazoa</taxon>
        <taxon>Spiralia</taxon>
        <taxon>Lophotrochozoa</taxon>
        <taxon>Mollusca</taxon>
        <taxon>Cephalopoda</taxon>
        <taxon>Coleoidea</taxon>
        <taxon>Octopodiformes</taxon>
        <taxon>Octopoda</taxon>
        <taxon>Incirrata</taxon>
        <taxon>Octopodidae</taxon>
        <taxon>Octopus</taxon>
    </lineage>
</organism>
<dbReference type="EMBL" id="KQ423515">
    <property type="protein sequence ID" value="KOF72720.1"/>
    <property type="molecule type" value="Genomic_DNA"/>
</dbReference>
<dbReference type="AlphaFoldDB" id="A0A0L8G826"/>
<proteinExistence type="predicted"/>
<name>A0A0L8G826_OCTBM</name>
<reference evidence="1" key="1">
    <citation type="submission" date="2015-07" db="EMBL/GenBank/DDBJ databases">
        <title>MeaNS - Measles Nucleotide Surveillance Program.</title>
        <authorList>
            <person name="Tran T."/>
            <person name="Druce J."/>
        </authorList>
    </citation>
    <scope>NUCLEOTIDE SEQUENCE</scope>
    <source>
        <strain evidence="1">UCB-OBI-ISO-001</strain>
        <tissue evidence="1">Gonad</tissue>
    </source>
</reference>